<keyword evidence="4 5" id="KW-0975">Bacterial flagellum</keyword>
<dbReference type="InterPro" id="IPR053967">
    <property type="entry name" value="LlgE_F_G-like_D1"/>
</dbReference>
<dbReference type="InterPro" id="IPR011491">
    <property type="entry name" value="FlgE_D2"/>
</dbReference>
<feature type="domain" description="Flagellar hook protein FlgE/F/G-like D1" evidence="9">
    <location>
        <begin position="95"/>
        <end position="174"/>
    </location>
</feature>
<evidence type="ECO:0000259" key="9">
    <source>
        <dbReference type="Pfam" id="PF22692"/>
    </source>
</evidence>
<feature type="domain" description="Flagellar hook protein FlgE D2" evidence="8">
    <location>
        <begin position="695"/>
        <end position="823"/>
    </location>
</feature>
<evidence type="ECO:0000256" key="5">
    <source>
        <dbReference type="RuleBase" id="RU362116"/>
    </source>
</evidence>
<reference evidence="10 11" key="1">
    <citation type="submission" date="2019-01" db="EMBL/GenBank/DDBJ databases">
        <title>Geovibrio thiophilus DSM 11263, complete genome.</title>
        <authorList>
            <person name="Spring S."/>
            <person name="Bunk B."/>
            <person name="Sproer C."/>
        </authorList>
    </citation>
    <scope>NUCLEOTIDE SEQUENCE [LARGE SCALE GENOMIC DNA]</scope>
    <source>
        <strain evidence="10 11">DSM 11263</strain>
    </source>
</reference>
<organism evidence="10 11">
    <name type="scientific">Geovibrio thiophilus</name>
    <dbReference type="NCBI Taxonomy" id="139438"/>
    <lineage>
        <taxon>Bacteria</taxon>
        <taxon>Pseudomonadati</taxon>
        <taxon>Deferribacterota</taxon>
        <taxon>Deferribacteres</taxon>
        <taxon>Deferribacterales</taxon>
        <taxon>Geovibrionaceae</taxon>
        <taxon>Geovibrio</taxon>
    </lineage>
</organism>
<comment type="similarity">
    <text evidence="2 5">Belongs to the flagella basal body rod proteins family.</text>
</comment>
<evidence type="ECO:0000256" key="2">
    <source>
        <dbReference type="ARBA" id="ARBA00009677"/>
    </source>
</evidence>
<evidence type="ECO:0000256" key="3">
    <source>
        <dbReference type="ARBA" id="ARBA00019015"/>
    </source>
</evidence>
<dbReference type="InterPro" id="IPR037058">
    <property type="entry name" value="Falgellar_hook_FlgE_sf"/>
</dbReference>
<dbReference type="GO" id="GO:0005829">
    <property type="term" value="C:cytosol"/>
    <property type="evidence" value="ECO:0007669"/>
    <property type="project" value="TreeGrafter"/>
</dbReference>
<dbReference type="Pfam" id="PF06429">
    <property type="entry name" value="Flg_bbr_C"/>
    <property type="match status" value="1"/>
</dbReference>
<dbReference type="Pfam" id="PF22692">
    <property type="entry name" value="LlgE_F_G_D1"/>
    <property type="match status" value="1"/>
</dbReference>
<gene>
    <name evidence="10" type="ORF">EP073_02905</name>
</gene>
<keyword evidence="10" id="KW-0969">Cilium</keyword>
<feature type="domain" description="Flagellar basal-body/hook protein C-terminal" evidence="7">
    <location>
        <begin position="897"/>
        <end position="941"/>
    </location>
</feature>
<feature type="domain" description="Flagellar basal body rod protein N-terminal" evidence="6">
    <location>
        <begin position="5"/>
        <end position="35"/>
    </location>
</feature>
<dbReference type="AlphaFoldDB" id="A0A410JW41"/>
<dbReference type="EMBL" id="CP035108">
    <property type="protein sequence ID" value="QAR32384.1"/>
    <property type="molecule type" value="Genomic_DNA"/>
</dbReference>
<accession>A0A410JW41</accession>
<evidence type="ECO:0000256" key="4">
    <source>
        <dbReference type="ARBA" id="ARBA00023143"/>
    </source>
</evidence>
<dbReference type="InterPro" id="IPR020013">
    <property type="entry name" value="Flagellar_FlgE/F/G"/>
</dbReference>
<evidence type="ECO:0000259" key="6">
    <source>
        <dbReference type="Pfam" id="PF00460"/>
    </source>
</evidence>
<dbReference type="InterPro" id="IPR001444">
    <property type="entry name" value="Flag_bb_rod_N"/>
</dbReference>
<dbReference type="PANTHER" id="PTHR30435">
    <property type="entry name" value="FLAGELLAR PROTEIN"/>
    <property type="match status" value="1"/>
</dbReference>
<dbReference type="OrthoDB" id="9804559at2"/>
<protein>
    <recommendedName>
        <fullName evidence="3 5">Flagellar hook protein FlgE</fullName>
    </recommendedName>
</protein>
<name>A0A410JW41_9BACT</name>
<dbReference type="InterPro" id="IPR037925">
    <property type="entry name" value="FlgE/F/G-like"/>
</dbReference>
<dbReference type="Pfam" id="PF00460">
    <property type="entry name" value="Flg_bb_rod"/>
    <property type="match status" value="1"/>
</dbReference>
<proteinExistence type="inferred from homology"/>
<dbReference type="Pfam" id="PF07559">
    <property type="entry name" value="FlgE_D2"/>
    <property type="match status" value="1"/>
</dbReference>
<comment type="subcellular location">
    <subcellularLocation>
        <location evidence="1 5">Bacterial flagellum basal body</location>
    </subcellularLocation>
</comment>
<dbReference type="KEGG" id="gtl:EP073_02905"/>
<dbReference type="GO" id="GO:0009425">
    <property type="term" value="C:bacterial-type flagellum basal body"/>
    <property type="evidence" value="ECO:0007669"/>
    <property type="project" value="UniProtKB-SubCell"/>
</dbReference>
<dbReference type="RefSeq" id="WP_128465671.1">
    <property type="nucleotide sequence ID" value="NZ_CP035108.1"/>
</dbReference>
<evidence type="ECO:0000259" key="7">
    <source>
        <dbReference type="Pfam" id="PF06429"/>
    </source>
</evidence>
<dbReference type="SUPFAM" id="SSF117143">
    <property type="entry name" value="Flagellar hook protein flgE"/>
    <property type="match status" value="1"/>
</dbReference>
<keyword evidence="10" id="KW-0282">Flagellum</keyword>
<dbReference type="NCBIfam" id="TIGR03506">
    <property type="entry name" value="FlgEFG_subfam"/>
    <property type="match status" value="2"/>
</dbReference>
<dbReference type="InterPro" id="IPR010930">
    <property type="entry name" value="Flg_bb/hook_C_dom"/>
</dbReference>
<comment type="function">
    <text evidence="5">A flexible structure which links the flagellar filament to the drive apparatus in the basal body.</text>
</comment>
<dbReference type="Gene3D" id="2.60.98.20">
    <property type="entry name" value="Flagellar hook protein FlgE"/>
    <property type="match status" value="1"/>
</dbReference>
<sequence>MMRSLYSAISGLNTNQKAMDVIGNNIANVNTTGFKAGRAVFQDLFSQTLVGGKTPTDARGGVNPRQVGLGGYLAAVDNIFEAGTPTTTSKTTDLAIQGEGFFVVRGEGLNEYYYTRAGDFNFDRYGTFVNAAGYPVQGWMADPLTGELIDNGEVGDIVVGSAFQTIQAKATTEVSMNAVLNTVANASVLEYPTLLHTAGSSDDLLSVFSTNGVKMDLAENEPIVIKAHATEITDMLYAYSDSDVNLNLDSESVLRVYINNNPYTFTYGVDFRTMGELATAIENKLEDSVGNGAVANNFVETSVNGIFDETLVTPNASYATTESWTVTIDPTNPARFNVVGSVSGAVNSGVVGQTYTATDPVTGDALFTIPSTAWNGSWAAGETVTFDTAAAPASDFSVNIVNGKIQITRDTDNGIDVQVNSFSGTPYLAVIMQSLSGTYNEASTSRSSDEILFEETKYAGRDFDTLAELASIIEQAIDGNVLQADKFSVNFDEATGRFQFMNTGEYDTATGTTEGLILSSFMVDKAYSGTVFESNITPAGSLTIRPVDPDDDPAFVASADYGYSEQFLRYAEGSDLLTELYTSSGESMGLDDTAILQFSGAVGGEDLQGTGTIPALGSTVDDLRAMMAGYLGFENSTESQIAEHISDIEDNSGKIKVTGEKGLSNAVDFLKFEVVGAGTYQNFYDYFEYQTTQTASGGQMATTQTIYDAQGNAHTLKYTYDMVNATGNIWKLTLSTTDENTSVSFNQTGGNEILLHFNNDGSFNYLSSPEGTRVADLSFNFDPANGAGVISDVSMFLGTPASYDGVYISAKESSKNSAEQDGYAVGSLEEVMFNPAGEIVGYYTNGEVMTIAQVALATFTNNQGLLKVGDTLFAETGNSGTAAIGKPQTGSRGEILSGALENSNVDLSNEFVTMITTQRGFQANSRVITTSDEMLQELLTLKR</sequence>
<evidence type="ECO:0000259" key="8">
    <source>
        <dbReference type="Pfam" id="PF07559"/>
    </source>
</evidence>
<dbReference type="PANTHER" id="PTHR30435:SF1">
    <property type="entry name" value="FLAGELLAR HOOK PROTEIN FLGE"/>
    <property type="match status" value="1"/>
</dbReference>
<dbReference type="InterPro" id="IPR019776">
    <property type="entry name" value="Flagellar_basal_body_rod_CS"/>
</dbReference>
<dbReference type="GO" id="GO:0071978">
    <property type="term" value="P:bacterial-type flagellum-dependent swarming motility"/>
    <property type="evidence" value="ECO:0007669"/>
    <property type="project" value="TreeGrafter"/>
</dbReference>
<dbReference type="Proteomes" id="UP000287502">
    <property type="component" value="Chromosome"/>
</dbReference>
<keyword evidence="10" id="KW-0966">Cell projection</keyword>
<dbReference type="GO" id="GO:0009424">
    <property type="term" value="C:bacterial-type flagellum hook"/>
    <property type="evidence" value="ECO:0007669"/>
    <property type="project" value="TreeGrafter"/>
</dbReference>
<evidence type="ECO:0000256" key="1">
    <source>
        <dbReference type="ARBA" id="ARBA00004117"/>
    </source>
</evidence>
<evidence type="ECO:0000313" key="11">
    <source>
        <dbReference type="Proteomes" id="UP000287502"/>
    </source>
</evidence>
<keyword evidence="11" id="KW-1185">Reference proteome</keyword>
<evidence type="ECO:0000313" key="10">
    <source>
        <dbReference type="EMBL" id="QAR32384.1"/>
    </source>
</evidence>
<dbReference type="PROSITE" id="PS00588">
    <property type="entry name" value="FLAGELLA_BB_ROD"/>
    <property type="match status" value="1"/>
</dbReference>